<name>A0AAQ0LXY5_STAXY</name>
<dbReference type="Pfam" id="PF13240">
    <property type="entry name" value="Zn_Ribbon_1"/>
    <property type="match status" value="1"/>
</dbReference>
<organism evidence="4 5">
    <name type="scientific">Staphylococcus xylosus</name>
    <dbReference type="NCBI Taxonomy" id="1288"/>
    <lineage>
        <taxon>Bacteria</taxon>
        <taxon>Bacillati</taxon>
        <taxon>Bacillota</taxon>
        <taxon>Bacilli</taxon>
        <taxon>Bacillales</taxon>
        <taxon>Staphylococcaceae</taxon>
        <taxon>Staphylococcus</taxon>
    </lineage>
</organism>
<evidence type="ECO:0000256" key="2">
    <source>
        <dbReference type="SAM" id="Phobius"/>
    </source>
</evidence>
<comment type="caution">
    <text evidence="4">The sequence shown here is derived from an EMBL/GenBank/DDBJ whole genome shotgun (WGS) entry which is preliminary data.</text>
</comment>
<evidence type="ECO:0000256" key="1">
    <source>
        <dbReference type="SAM" id="Coils"/>
    </source>
</evidence>
<keyword evidence="2" id="KW-1133">Transmembrane helix</keyword>
<feature type="domain" description="Zinc-ribbon" evidence="3">
    <location>
        <begin position="3"/>
        <end position="24"/>
    </location>
</feature>
<dbReference type="EMBL" id="QXUI01000004">
    <property type="protein sequence ID" value="RIM92422.1"/>
    <property type="molecule type" value="Genomic_DNA"/>
</dbReference>
<protein>
    <submittedName>
        <fullName evidence="4">Zinc ribbon domain-containing protein</fullName>
    </submittedName>
</protein>
<proteinExistence type="predicted"/>
<feature type="coiled-coil region" evidence="1">
    <location>
        <begin position="404"/>
        <end position="463"/>
    </location>
</feature>
<dbReference type="InterPro" id="IPR026870">
    <property type="entry name" value="Zinc_ribbon_dom"/>
</dbReference>
<gene>
    <name evidence="4" type="ORF">BU104_07210</name>
</gene>
<sequence length="594" mass="67088">MKFCPECGFKLIENAKFCPECGFKIDSIAIEEPMVSESEDAKMNSDEYIKASLNNTNLSNVSVTPDISEKKLVNAAVSIANNIDPNTIIGLIDTSILSNGKAGVVFTGSEMYLKNNLDSSKKIPFKNILNAEYDNERNVTNRGKIIEYQKVTVNYQNGESLEFSSQQYDKEIPYKLLNNILNDFNNNVNIITSKNQVLQLSQMDSSIIMLYFRIVIAYLKDDDGIIDSREYKELVSLMTKVKVTKDVAQELREYRFDNKEDKTIEQLIDELKFHINEENLSEIAIEQSLGMDILAMNLDKLDNVQEDEVLVRMLNRLNITDKQLKFSIRKIQAEKEIIENKMTDSQIKDVAKELMALGSGAGISIGAFAVIGTAGIGLGGALILASAGFGVYRGIKYFSGTGQLEKYGIRIQTLNDRINQLRIANSYIIEDINWLSDKSVTFAKKLRESNELSEELYKELEHIISQNQSLADAGNLIEDEENYSEYELYITHMPETLNIGKYNELLSKNINKVYFDEVIKEVYIIEGDLDNTVEEVEPTLREDMSLDELKQAYQVLEQIGYYDTKSSSIAQGKSLAKKGFSGLKKSLLNGDKND</sequence>
<accession>A0AAQ0LXY5</accession>
<keyword evidence="1" id="KW-0175">Coiled coil</keyword>
<keyword evidence="2" id="KW-0812">Transmembrane</keyword>
<dbReference type="RefSeq" id="WP_119554948.1">
    <property type="nucleotide sequence ID" value="NZ_QXUI01000004.1"/>
</dbReference>
<evidence type="ECO:0000259" key="3">
    <source>
        <dbReference type="Pfam" id="PF13240"/>
    </source>
</evidence>
<keyword evidence="2" id="KW-0472">Membrane</keyword>
<reference evidence="4 5" key="1">
    <citation type="journal article" date="2016" name="Front. Microbiol.">
        <title>Comprehensive Phylogenetic Analysis of Bovine Non-aureus Staphylococci Species Based on Whole-Genome Sequencing.</title>
        <authorList>
            <person name="Naushad S."/>
            <person name="Barkema H.W."/>
            <person name="Luby C."/>
            <person name="Condas L.A."/>
            <person name="Nobrega D.B."/>
            <person name="Carson D.A."/>
            <person name="De Buck J."/>
        </authorList>
    </citation>
    <scope>NUCLEOTIDE SEQUENCE [LARGE SCALE GENOMIC DNA]</scope>
    <source>
        <strain evidence="4 5">SNUC 1349</strain>
    </source>
</reference>
<feature type="transmembrane region" description="Helical" evidence="2">
    <location>
        <begin position="365"/>
        <end position="392"/>
    </location>
</feature>
<dbReference type="AlphaFoldDB" id="A0AAQ0LXY5"/>
<dbReference type="Proteomes" id="UP000285579">
    <property type="component" value="Unassembled WGS sequence"/>
</dbReference>
<evidence type="ECO:0000313" key="5">
    <source>
        <dbReference type="Proteomes" id="UP000285579"/>
    </source>
</evidence>
<evidence type="ECO:0000313" key="4">
    <source>
        <dbReference type="EMBL" id="RIM92422.1"/>
    </source>
</evidence>